<evidence type="ECO:0000313" key="7">
    <source>
        <dbReference type="EMBL" id="KAH8689890.1"/>
    </source>
</evidence>
<sequence length="585" mass="64675">MRLSDLLALACVVHYAFAIGFLNSPLSRDLHLAAALGLDADSVLLNPVNFHQTIEKSVSISVTPEYVSIPIDHDNYTLGTYQNRYWVSTKYYKPGGPVFVYDVGETSAESSARSMLSSDSTFVGSLLKDFGGIGIVWEHRYYGESLPMGPVDLDTPIENFKYLTNHQALFDIPHFASNFQRSDILDEDLSPKGTPWVMLGGSYSGMRAAFTRNQFPDTIYAAYASSAPVQAKVDMGVYFEQVYRGMVANGYQGCAHDLHAAMVYVDSQLARNGSASEAVKSLFLGEGGKRNSNGDFTSALGYIYGTFQAYGMGGGESSLGALCDWMEALPNASRANSSRAGRRNNSTESNNGTLPTSATSTGWAPFVGKKIVAERFASWPQLIPLINGYSSTECGKDVSDFESCDLGTRMDDSDSISWMWQYCSQFGFFQQDNINPNPTHGLLSTHQTLAYNQEVCNRQFPGAVENGLLPPSPAAEQTNQETGGWTIRPSNTYWSGGEFDPWRPLSPLSTEDFAPNFVTFRTNTPVCGRKTARRELFGYVMKNAMHCFDLNMRFEEGALSRGFFTDALREWLSCWKKQKRSVWIA</sequence>
<dbReference type="EMBL" id="JAJTJA010000014">
    <property type="protein sequence ID" value="KAH8689890.1"/>
    <property type="molecule type" value="Genomic_DNA"/>
</dbReference>
<protein>
    <submittedName>
        <fullName evidence="7">Serine peptidase, family S28</fullName>
    </submittedName>
</protein>
<dbReference type="AlphaFoldDB" id="A0AAD4PRV4"/>
<organism evidence="7 8">
    <name type="scientific">Talaromyces proteolyticus</name>
    <dbReference type="NCBI Taxonomy" id="1131652"/>
    <lineage>
        <taxon>Eukaryota</taxon>
        <taxon>Fungi</taxon>
        <taxon>Dikarya</taxon>
        <taxon>Ascomycota</taxon>
        <taxon>Pezizomycotina</taxon>
        <taxon>Eurotiomycetes</taxon>
        <taxon>Eurotiomycetidae</taxon>
        <taxon>Eurotiales</taxon>
        <taxon>Trichocomaceae</taxon>
        <taxon>Talaromyces</taxon>
        <taxon>Talaromyces sect. Bacilispori</taxon>
    </lineage>
</organism>
<evidence type="ECO:0000256" key="2">
    <source>
        <dbReference type="ARBA" id="ARBA00022670"/>
    </source>
</evidence>
<evidence type="ECO:0000256" key="1">
    <source>
        <dbReference type="ARBA" id="ARBA00011079"/>
    </source>
</evidence>
<dbReference type="InterPro" id="IPR008758">
    <property type="entry name" value="Peptidase_S28"/>
</dbReference>
<keyword evidence="5" id="KW-0325">Glycoprotein</keyword>
<evidence type="ECO:0000256" key="6">
    <source>
        <dbReference type="SAM" id="MobiDB-lite"/>
    </source>
</evidence>
<dbReference type="RefSeq" id="XP_046066173.1">
    <property type="nucleotide sequence ID" value="XM_046214573.1"/>
</dbReference>
<keyword evidence="2" id="KW-0645">Protease</keyword>
<comment type="similarity">
    <text evidence="1">Belongs to the peptidase S28 family.</text>
</comment>
<dbReference type="Gene3D" id="3.40.50.1820">
    <property type="entry name" value="alpha/beta hydrolase"/>
    <property type="match status" value="2"/>
</dbReference>
<dbReference type="GO" id="GO:0008239">
    <property type="term" value="F:dipeptidyl-peptidase activity"/>
    <property type="evidence" value="ECO:0007669"/>
    <property type="project" value="TreeGrafter"/>
</dbReference>
<proteinExistence type="inferred from homology"/>
<reference evidence="7" key="1">
    <citation type="submission" date="2021-12" db="EMBL/GenBank/DDBJ databases">
        <title>Convergent genome expansion in fungi linked to evolution of root-endophyte symbiosis.</title>
        <authorList>
            <consortium name="DOE Joint Genome Institute"/>
            <person name="Ke Y.-H."/>
            <person name="Bonito G."/>
            <person name="Liao H.-L."/>
            <person name="Looney B."/>
            <person name="Rojas-Flechas A."/>
            <person name="Nash J."/>
            <person name="Hameed K."/>
            <person name="Schadt C."/>
            <person name="Martin F."/>
            <person name="Crous P.W."/>
            <person name="Miettinen O."/>
            <person name="Magnuson J.K."/>
            <person name="Labbe J."/>
            <person name="Jacobson D."/>
            <person name="Doktycz M.J."/>
            <person name="Veneault-Fourrey C."/>
            <person name="Kuo A."/>
            <person name="Mondo S."/>
            <person name="Calhoun S."/>
            <person name="Riley R."/>
            <person name="Ohm R."/>
            <person name="LaButti K."/>
            <person name="Andreopoulos B."/>
            <person name="Pangilinan J."/>
            <person name="Nolan M."/>
            <person name="Tritt A."/>
            <person name="Clum A."/>
            <person name="Lipzen A."/>
            <person name="Daum C."/>
            <person name="Barry K."/>
            <person name="Grigoriev I.V."/>
            <person name="Vilgalys R."/>
        </authorList>
    </citation>
    <scope>NUCLEOTIDE SEQUENCE</scope>
    <source>
        <strain evidence="7">PMI_201</strain>
    </source>
</reference>
<accession>A0AAD4PRV4</accession>
<gene>
    <name evidence="7" type="ORF">BGW36DRAFT_364631</name>
</gene>
<feature type="compositionally biased region" description="Low complexity" evidence="6">
    <location>
        <begin position="334"/>
        <end position="346"/>
    </location>
</feature>
<feature type="compositionally biased region" description="Polar residues" evidence="6">
    <location>
        <begin position="347"/>
        <end position="358"/>
    </location>
</feature>
<dbReference type="PANTHER" id="PTHR11010">
    <property type="entry name" value="PROTEASE S28 PRO-X CARBOXYPEPTIDASE-RELATED"/>
    <property type="match status" value="1"/>
</dbReference>
<evidence type="ECO:0000256" key="4">
    <source>
        <dbReference type="ARBA" id="ARBA00022801"/>
    </source>
</evidence>
<feature type="region of interest" description="Disordered" evidence="6">
    <location>
        <begin position="334"/>
        <end position="358"/>
    </location>
</feature>
<dbReference type="GO" id="GO:0006508">
    <property type="term" value="P:proteolysis"/>
    <property type="evidence" value="ECO:0007669"/>
    <property type="project" value="UniProtKB-KW"/>
</dbReference>
<dbReference type="GO" id="GO:0070008">
    <property type="term" value="F:serine-type exopeptidase activity"/>
    <property type="evidence" value="ECO:0007669"/>
    <property type="project" value="InterPro"/>
</dbReference>
<dbReference type="Pfam" id="PF05577">
    <property type="entry name" value="Peptidase_S28"/>
    <property type="match status" value="2"/>
</dbReference>
<keyword evidence="8" id="KW-1185">Reference proteome</keyword>
<dbReference type="PANTHER" id="PTHR11010:SF109">
    <property type="entry name" value="PEPTIDASE, FAMILY S28, PUTATIVE (AFU_ORTHOLOGUE AFUA_4G03790)-RELATED"/>
    <property type="match status" value="1"/>
</dbReference>
<dbReference type="SUPFAM" id="SSF53474">
    <property type="entry name" value="alpha/beta-Hydrolases"/>
    <property type="match status" value="1"/>
</dbReference>
<keyword evidence="4" id="KW-0378">Hydrolase</keyword>
<keyword evidence="3" id="KW-0732">Signal</keyword>
<evidence type="ECO:0000256" key="3">
    <source>
        <dbReference type="ARBA" id="ARBA00022729"/>
    </source>
</evidence>
<dbReference type="GeneID" id="70244860"/>
<evidence type="ECO:0000313" key="8">
    <source>
        <dbReference type="Proteomes" id="UP001201262"/>
    </source>
</evidence>
<name>A0AAD4PRV4_9EURO</name>
<dbReference type="Proteomes" id="UP001201262">
    <property type="component" value="Unassembled WGS sequence"/>
</dbReference>
<evidence type="ECO:0000256" key="5">
    <source>
        <dbReference type="ARBA" id="ARBA00023180"/>
    </source>
</evidence>
<dbReference type="InterPro" id="IPR029058">
    <property type="entry name" value="AB_hydrolase_fold"/>
</dbReference>
<comment type="caution">
    <text evidence="7">The sequence shown here is derived from an EMBL/GenBank/DDBJ whole genome shotgun (WGS) entry which is preliminary data.</text>
</comment>